<name>A0A7C5QKX4_AQUAO</name>
<keyword evidence="4 5" id="KW-0472">Membrane</keyword>
<evidence type="ECO:0000256" key="2">
    <source>
        <dbReference type="ARBA" id="ARBA00022692"/>
    </source>
</evidence>
<sequence>MIVIRIVLFVAFLLFALLFAYYNLESVKLSFLNYTYELPLFLLVFVSFIAGFLIAFFLGEIRGLGLRRYAERVRRGLADLWRGYPSRAETEFSKILNREEVFPLFLKALKGQGRRPSGDLQRYSGGIAETALAEEIFREDRDRAKDLLEKALGKEWGNLRARRLLRGLFFLEGEGEKALELQRSLTSDCERSLRDEERKVLASVLAEVEGESALSELEKLPPTPVSLALLSSVPDQKRRRKNFSRSFGEGVHNEVLMILVERNALTPEVVELVEDNRDRFNPQVLALLYMDVGMYEKLEDLKAELPEPIKLVVDLGTEGGAACQRSVRSLLRIWECLSCGREHRSYTPVCPGCLEWNKLRVKGGS</sequence>
<evidence type="ECO:0000259" key="6">
    <source>
        <dbReference type="Pfam" id="PF06305"/>
    </source>
</evidence>
<comment type="caution">
    <text evidence="7">The sequence shown here is derived from an EMBL/GenBank/DDBJ whole genome shotgun (WGS) entry which is preliminary data.</text>
</comment>
<dbReference type="AlphaFoldDB" id="A0A7C5QKX4"/>
<evidence type="ECO:0000313" key="7">
    <source>
        <dbReference type="EMBL" id="HHJ63940.1"/>
    </source>
</evidence>
<feature type="domain" description="Lipopolysaccharide assembly protein A" evidence="6">
    <location>
        <begin position="23"/>
        <end position="79"/>
    </location>
</feature>
<dbReference type="Proteomes" id="UP000885792">
    <property type="component" value="Unassembled WGS sequence"/>
</dbReference>
<accession>A0A7C5QKX4</accession>
<dbReference type="InterPro" id="IPR010445">
    <property type="entry name" value="LapA_dom"/>
</dbReference>
<feature type="transmembrane region" description="Helical" evidence="5">
    <location>
        <begin position="36"/>
        <end position="58"/>
    </location>
</feature>
<keyword evidence="1" id="KW-1003">Cell membrane</keyword>
<gene>
    <name evidence="7" type="ORF">ENJ61_03445</name>
</gene>
<reference evidence="7" key="1">
    <citation type="journal article" date="2020" name="mSystems">
        <title>Genome- and Community-Level Interaction Insights into Carbon Utilization and Element Cycling Functions of Hydrothermarchaeota in Hydrothermal Sediment.</title>
        <authorList>
            <person name="Zhou Z."/>
            <person name="Liu Y."/>
            <person name="Xu W."/>
            <person name="Pan J."/>
            <person name="Luo Z.H."/>
            <person name="Li M."/>
        </authorList>
    </citation>
    <scope>NUCLEOTIDE SEQUENCE [LARGE SCALE GENOMIC DNA]</scope>
    <source>
        <strain evidence="7">HyVt-501</strain>
    </source>
</reference>
<dbReference type="EMBL" id="DRNB01000127">
    <property type="protein sequence ID" value="HHJ63940.1"/>
    <property type="molecule type" value="Genomic_DNA"/>
</dbReference>
<keyword evidence="3 5" id="KW-1133">Transmembrane helix</keyword>
<keyword evidence="2 5" id="KW-0812">Transmembrane</keyword>
<evidence type="ECO:0000256" key="3">
    <source>
        <dbReference type="ARBA" id="ARBA00022989"/>
    </source>
</evidence>
<organism evidence="7">
    <name type="scientific">Aquifex aeolicus</name>
    <dbReference type="NCBI Taxonomy" id="63363"/>
    <lineage>
        <taxon>Bacteria</taxon>
        <taxon>Pseudomonadati</taxon>
        <taxon>Aquificota</taxon>
        <taxon>Aquificia</taxon>
        <taxon>Aquificales</taxon>
        <taxon>Aquificaceae</taxon>
        <taxon>Aquifex</taxon>
    </lineage>
</organism>
<protein>
    <submittedName>
        <fullName evidence="7">DUF1049 domain-containing protein</fullName>
    </submittedName>
</protein>
<evidence type="ECO:0000256" key="4">
    <source>
        <dbReference type="ARBA" id="ARBA00023136"/>
    </source>
</evidence>
<dbReference type="Pfam" id="PF06305">
    <property type="entry name" value="LapA_dom"/>
    <property type="match status" value="1"/>
</dbReference>
<evidence type="ECO:0000256" key="1">
    <source>
        <dbReference type="ARBA" id="ARBA00022475"/>
    </source>
</evidence>
<evidence type="ECO:0000256" key="5">
    <source>
        <dbReference type="SAM" id="Phobius"/>
    </source>
</evidence>
<proteinExistence type="predicted"/>
<dbReference type="GO" id="GO:0005886">
    <property type="term" value="C:plasma membrane"/>
    <property type="evidence" value="ECO:0007669"/>
    <property type="project" value="InterPro"/>
</dbReference>
<feature type="transmembrane region" description="Helical" evidence="5">
    <location>
        <begin position="7"/>
        <end position="24"/>
    </location>
</feature>